<protein>
    <submittedName>
        <fullName evidence="3">DNA repair protein XRCC1</fullName>
    </submittedName>
</protein>
<dbReference type="SUPFAM" id="SSF49785">
    <property type="entry name" value="Galactose-binding domain-like"/>
    <property type="match status" value="1"/>
</dbReference>
<dbReference type="Pfam" id="PF00533">
    <property type="entry name" value="BRCT"/>
    <property type="match status" value="1"/>
</dbReference>
<dbReference type="InterPro" id="IPR008979">
    <property type="entry name" value="Galactose-bd-like_sf"/>
</dbReference>
<dbReference type="EMBL" id="KQ459606">
    <property type="protein sequence ID" value="KPI91025.1"/>
    <property type="molecule type" value="Genomic_DNA"/>
</dbReference>
<dbReference type="PANTHER" id="PTHR11370:SF5">
    <property type="entry name" value="DNA REPAIR PROTEIN XRCC1"/>
    <property type="match status" value="1"/>
</dbReference>
<dbReference type="InterPro" id="IPR001357">
    <property type="entry name" value="BRCT_dom"/>
</dbReference>
<evidence type="ECO:0000313" key="4">
    <source>
        <dbReference type="Proteomes" id="UP000053268"/>
    </source>
</evidence>
<dbReference type="FunFam" id="2.60.120.260:FF:000025">
    <property type="entry name" value="DNA repair protein XRCC1 isoform X1"/>
    <property type="match status" value="1"/>
</dbReference>
<accession>A0A194PIV8</accession>
<dbReference type="SUPFAM" id="SSF52113">
    <property type="entry name" value="BRCT domain"/>
    <property type="match status" value="2"/>
</dbReference>
<dbReference type="STRING" id="66420.A0A194PIV8"/>
<dbReference type="GO" id="GO:0006284">
    <property type="term" value="P:base-excision repair"/>
    <property type="evidence" value="ECO:0007669"/>
    <property type="project" value="TreeGrafter"/>
</dbReference>
<evidence type="ECO:0000259" key="2">
    <source>
        <dbReference type="PROSITE" id="PS50172"/>
    </source>
</evidence>
<sequence>MPRVKIDYVVSVTSEDPDHPASNLLANEVSKRRWLCSAGAGEGAVLLQLKRAVNICGVHIGAHQAAFVEVLVGSADRPVDQYEVLVPRCVFASPAECRRAGGGGAGGDRVRSFSADQLAEGARGRRWDRVRLLCSQPYNKHCQFGLSFIHIYEPEAVTTESSAAEVPAPISASVPTTASAPAPAPSPAPAPRDTLLSLGNYSSDEEEFQPGALFAKHQQSLKKNDDSARFAQIRKASAQALKDIPDANTRLKKTPIESSGKRARHRPGGSGQGGSGQGVSDQGGSGQGGSGQGGSGQGGSGQGVSDQGGSGQGGNGKGASAVLRGVVFAMSGFVNPERAKLRAAGLALGARYRPDWTSDCTHLICAFPNTPKLKKVVASSPHAHVVSGDWLRACQRTARRQPEAPHSLRPHRPQHQSQTPPPPPPPPRRRSPRGDDTDDTDDEIEKVRANNKRPRLAPASPSAPPTSSSDNDVSFVCDERFKGSVTLSDDSSTEEEPAGESAGDGEGSPRRPLPPFLEGLTFTVTGAGSVGDAGSAGCDTRLLARYVRAYGGLLLQDSELEQGAAVDYVVCAGGAVGAAGARGLRVRADWVWRCHELRALAPTLPYELPS</sequence>
<evidence type="ECO:0000313" key="3">
    <source>
        <dbReference type="EMBL" id="KPI91025.1"/>
    </source>
</evidence>
<dbReference type="InterPro" id="IPR002706">
    <property type="entry name" value="Xrcc1_N"/>
</dbReference>
<feature type="domain" description="BRCT" evidence="2">
    <location>
        <begin position="318"/>
        <end position="408"/>
    </location>
</feature>
<dbReference type="Gene3D" id="2.60.120.260">
    <property type="entry name" value="Galactose-binding domain-like"/>
    <property type="match status" value="1"/>
</dbReference>
<feature type="region of interest" description="Disordered" evidence="1">
    <location>
        <begin position="168"/>
        <end position="198"/>
    </location>
</feature>
<keyword evidence="4" id="KW-1185">Reference proteome</keyword>
<evidence type="ECO:0000256" key="1">
    <source>
        <dbReference type="SAM" id="MobiDB-lite"/>
    </source>
</evidence>
<dbReference type="Proteomes" id="UP000053268">
    <property type="component" value="Unassembled WGS sequence"/>
</dbReference>
<dbReference type="PANTHER" id="PTHR11370">
    <property type="entry name" value="DNA-REPAIR PROTEIN XRCC1"/>
    <property type="match status" value="1"/>
</dbReference>
<dbReference type="AlphaFoldDB" id="A0A194PIV8"/>
<dbReference type="SMART" id="SM00292">
    <property type="entry name" value="BRCT"/>
    <property type="match status" value="2"/>
</dbReference>
<dbReference type="PROSITE" id="PS50172">
    <property type="entry name" value="BRCT"/>
    <property type="match status" value="2"/>
</dbReference>
<feature type="compositionally biased region" description="Gly residues" evidence="1">
    <location>
        <begin position="268"/>
        <end position="317"/>
    </location>
</feature>
<dbReference type="InterPro" id="IPR036420">
    <property type="entry name" value="BRCT_dom_sf"/>
</dbReference>
<name>A0A194PIV8_PAPXU</name>
<feature type="region of interest" description="Disordered" evidence="1">
    <location>
        <begin position="397"/>
        <end position="516"/>
    </location>
</feature>
<reference evidence="3 4" key="1">
    <citation type="journal article" date="2015" name="Nat. Commun.">
        <title>Outbred genome sequencing and CRISPR/Cas9 gene editing in butterflies.</title>
        <authorList>
            <person name="Li X."/>
            <person name="Fan D."/>
            <person name="Zhang W."/>
            <person name="Liu G."/>
            <person name="Zhang L."/>
            <person name="Zhao L."/>
            <person name="Fang X."/>
            <person name="Chen L."/>
            <person name="Dong Y."/>
            <person name="Chen Y."/>
            <person name="Ding Y."/>
            <person name="Zhao R."/>
            <person name="Feng M."/>
            <person name="Zhu Y."/>
            <person name="Feng Y."/>
            <person name="Jiang X."/>
            <person name="Zhu D."/>
            <person name="Xiang H."/>
            <person name="Feng X."/>
            <person name="Li S."/>
            <person name="Wang J."/>
            <person name="Zhang G."/>
            <person name="Kronforst M.R."/>
            <person name="Wang W."/>
        </authorList>
    </citation>
    <scope>NUCLEOTIDE SEQUENCE [LARGE SCALE GENOMIC DNA]</scope>
    <source>
        <strain evidence="3">Ya'a_city_454_Px</strain>
        <tissue evidence="3">Whole body</tissue>
    </source>
</reference>
<organism evidence="3 4">
    <name type="scientific">Papilio xuthus</name>
    <name type="common">Asian swallowtail butterfly</name>
    <dbReference type="NCBI Taxonomy" id="66420"/>
    <lineage>
        <taxon>Eukaryota</taxon>
        <taxon>Metazoa</taxon>
        <taxon>Ecdysozoa</taxon>
        <taxon>Arthropoda</taxon>
        <taxon>Hexapoda</taxon>
        <taxon>Insecta</taxon>
        <taxon>Pterygota</taxon>
        <taxon>Neoptera</taxon>
        <taxon>Endopterygota</taxon>
        <taxon>Lepidoptera</taxon>
        <taxon>Glossata</taxon>
        <taxon>Ditrysia</taxon>
        <taxon>Papilionoidea</taxon>
        <taxon>Papilionidae</taxon>
        <taxon>Papilioninae</taxon>
        <taxon>Papilio</taxon>
    </lineage>
</organism>
<dbReference type="GO" id="GO:0000012">
    <property type="term" value="P:single strand break repair"/>
    <property type="evidence" value="ECO:0007669"/>
    <property type="project" value="InterPro"/>
</dbReference>
<dbReference type="GO" id="GO:0005634">
    <property type="term" value="C:nucleus"/>
    <property type="evidence" value="ECO:0007669"/>
    <property type="project" value="InterPro"/>
</dbReference>
<dbReference type="GO" id="GO:0003684">
    <property type="term" value="F:damaged DNA binding"/>
    <property type="evidence" value="ECO:0007669"/>
    <property type="project" value="InterPro"/>
</dbReference>
<dbReference type="Pfam" id="PF01834">
    <property type="entry name" value="XRCC1_N"/>
    <property type="match status" value="1"/>
</dbReference>
<feature type="compositionally biased region" description="Low complexity" evidence="1">
    <location>
        <begin position="168"/>
        <end position="181"/>
    </location>
</feature>
<dbReference type="Gene3D" id="3.40.50.10190">
    <property type="entry name" value="BRCT domain"/>
    <property type="match status" value="2"/>
</dbReference>
<gene>
    <name evidence="3" type="ORF">RR46_14529</name>
</gene>
<feature type="domain" description="BRCT" evidence="2">
    <location>
        <begin position="512"/>
        <end position="608"/>
    </location>
</feature>
<feature type="compositionally biased region" description="Low complexity" evidence="1">
    <location>
        <begin position="457"/>
        <end position="469"/>
    </location>
</feature>
<feature type="region of interest" description="Disordered" evidence="1">
    <location>
        <begin position="241"/>
        <end position="318"/>
    </location>
</feature>
<proteinExistence type="predicted"/>